<dbReference type="EMBL" id="FQWB01000006">
    <property type="protein sequence ID" value="SHG71174.1"/>
    <property type="molecule type" value="Genomic_DNA"/>
</dbReference>
<dbReference type="Gene3D" id="2.60.120.10">
    <property type="entry name" value="Jelly Rolls"/>
    <property type="match status" value="1"/>
</dbReference>
<dbReference type="Pfam" id="PF07883">
    <property type="entry name" value="Cupin_2"/>
    <property type="match status" value="1"/>
</dbReference>
<dbReference type="GO" id="GO:0016853">
    <property type="term" value="F:isomerase activity"/>
    <property type="evidence" value="ECO:0007669"/>
    <property type="project" value="UniProtKB-KW"/>
</dbReference>
<evidence type="ECO:0000313" key="4">
    <source>
        <dbReference type="Proteomes" id="UP000184516"/>
    </source>
</evidence>
<dbReference type="Proteomes" id="UP000184516">
    <property type="component" value="Unassembled WGS sequence"/>
</dbReference>
<dbReference type="SUPFAM" id="SSF51182">
    <property type="entry name" value="RmlC-like cupins"/>
    <property type="match status" value="1"/>
</dbReference>
<organism evidence="3 4">
    <name type="scientific">Flavobacterium fluvii</name>
    <dbReference type="NCBI Taxonomy" id="468056"/>
    <lineage>
        <taxon>Bacteria</taxon>
        <taxon>Pseudomonadati</taxon>
        <taxon>Bacteroidota</taxon>
        <taxon>Flavobacteriia</taxon>
        <taxon>Flavobacteriales</taxon>
        <taxon>Flavobacteriaceae</taxon>
        <taxon>Flavobacterium</taxon>
    </lineage>
</organism>
<keyword evidence="3" id="KW-0413">Isomerase</keyword>
<proteinExistence type="predicted"/>
<dbReference type="InterPro" id="IPR013096">
    <property type="entry name" value="Cupin_2"/>
</dbReference>
<sequence>MKKPILMMLSVILFMATVQKGIAQEKVEKWPGVTIKVLTDNDKVNVSEVTFNPGAVAEWHSHPQYAVYAVTNIKMKVEIKDKEPVVVELKAGQAMYSPAVTHQTTNVGKKPFTAIVTEMK</sequence>
<feature type="signal peptide" evidence="1">
    <location>
        <begin position="1"/>
        <end position="23"/>
    </location>
</feature>
<keyword evidence="4" id="KW-1185">Reference proteome</keyword>
<name>A0A1M5M1E0_9FLAO</name>
<dbReference type="InterPro" id="IPR011051">
    <property type="entry name" value="RmlC_Cupin_sf"/>
</dbReference>
<dbReference type="RefSeq" id="WP_073371266.1">
    <property type="nucleotide sequence ID" value="NZ_FQWB01000006.1"/>
</dbReference>
<reference evidence="4" key="1">
    <citation type="submission" date="2016-11" db="EMBL/GenBank/DDBJ databases">
        <authorList>
            <person name="Varghese N."/>
            <person name="Submissions S."/>
        </authorList>
    </citation>
    <scope>NUCLEOTIDE SEQUENCE [LARGE SCALE GENOMIC DNA]</scope>
    <source>
        <strain evidence="4">DSM 19978</strain>
    </source>
</reference>
<dbReference type="AlphaFoldDB" id="A0A1M5M1E0"/>
<keyword evidence="1" id="KW-0732">Signal</keyword>
<evidence type="ECO:0000313" key="3">
    <source>
        <dbReference type="EMBL" id="SHG71174.1"/>
    </source>
</evidence>
<dbReference type="OrthoDB" id="676420at2"/>
<gene>
    <name evidence="3" type="ORF">SAMN05443549_10611</name>
</gene>
<dbReference type="InterPro" id="IPR014710">
    <property type="entry name" value="RmlC-like_jellyroll"/>
</dbReference>
<feature type="chain" id="PRO_5012115675" evidence="1">
    <location>
        <begin position="24"/>
        <end position="120"/>
    </location>
</feature>
<evidence type="ECO:0000259" key="2">
    <source>
        <dbReference type="Pfam" id="PF07883"/>
    </source>
</evidence>
<accession>A0A1M5M1E0</accession>
<protein>
    <submittedName>
        <fullName evidence="3">Mannose-6-phosphate isomerase, cupin superfamily</fullName>
    </submittedName>
</protein>
<evidence type="ECO:0000256" key="1">
    <source>
        <dbReference type="SAM" id="SignalP"/>
    </source>
</evidence>
<feature type="domain" description="Cupin type-2" evidence="2">
    <location>
        <begin position="48"/>
        <end position="116"/>
    </location>
</feature>